<dbReference type="EMBL" id="CP001958">
    <property type="protein sequence ID" value="ADG99275.1"/>
    <property type="molecule type" value="Genomic_DNA"/>
</dbReference>
<organism evidence="1 2">
    <name type="scientific">Segniliparus rotundus (strain ATCC BAA-972 / CDC 1076 / CIP 108378 / DSM 44985 / JCM 13578)</name>
    <dbReference type="NCBI Taxonomy" id="640132"/>
    <lineage>
        <taxon>Bacteria</taxon>
        <taxon>Bacillati</taxon>
        <taxon>Actinomycetota</taxon>
        <taxon>Actinomycetes</taxon>
        <taxon>Mycobacteriales</taxon>
        <taxon>Segniliparaceae</taxon>
        <taxon>Segniliparus</taxon>
    </lineage>
</organism>
<dbReference type="STRING" id="640132.Srot_2844"/>
<dbReference type="KEGG" id="srt:Srot_2844"/>
<dbReference type="AlphaFoldDB" id="D6ZDL8"/>
<gene>
    <name evidence="1" type="ordered locus">Srot_2844</name>
</gene>
<protein>
    <submittedName>
        <fullName evidence="1">Uncharacterized protein</fullName>
    </submittedName>
</protein>
<keyword evidence="2" id="KW-1185">Reference proteome</keyword>
<evidence type="ECO:0000313" key="1">
    <source>
        <dbReference type="EMBL" id="ADG99275.1"/>
    </source>
</evidence>
<evidence type="ECO:0000313" key="2">
    <source>
        <dbReference type="Proteomes" id="UP000002247"/>
    </source>
</evidence>
<dbReference type="eggNOG" id="ENOG502ZPGV">
    <property type="taxonomic scope" value="Bacteria"/>
</dbReference>
<dbReference type="HOGENOM" id="CLU_1546538_0_0_11"/>
<proteinExistence type="predicted"/>
<dbReference type="Proteomes" id="UP000002247">
    <property type="component" value="Chromosome"/>
</dbReference>
<dbReference type="InterPro" id="IPR028953">
    <property type="entry name" value="Imm_IFT-like"/>
</dbReference>
<dbReference type="OrthoDB" id="4742108at2"/>
<reference evidence="1 2" key="1">
    <citation type="journal article" date="2010" name="Stand. Genomic Sci.">
        <title>Complete genome sequence of Segniliparus rotundus type strain (CDC 1076).</title>
        <authorList>
            <person name="Sikorski J."/>
            <person name="Lapidus A."/>
            <person name="Copeland A."/>
            <person name="Misra M."/>
            <person name="Glavina Del Rio T."/>
            <person name="Nolan M."/>
            <person name="Lucas S."/>
            <person name="Chen F."/>
            <person name="Tice H."/>
            <person name="Cheng J.F."/>
            <person name="Jando M."/>
            <person name="Schneider S."/>
            <person name="Bruce D."/>
            <person name="Goodwin L."/>
            <person name="Pitluck S."/>
            <person name="Liolios K."/>
            <person name="Mikhailova N."/>
            <person name="Pati A."/>
            <person name="Ivanova N."/>
            <person name="Mavromatis K."/>
            <person name="Chen A."/>
            <person name="Palaniappan K."/>
            <person name="Chertkov O."/>
            <person name="Land M."/>
            <person name="Hauser L."/>
            <person name="Chang Y.J."/>
            <person name="Jeffries C.D."/>
            <person name="Brettin T."/>
            <person name="Detter J.C."/>
            <person name="Han C."/>
            <person name="Rohde M."/>
            <person name="Goker M."/>
            <person name="Bristow J."/>
            <person name="Eisen J.A."/>
            <person name="Markowitz V."/>
            <person name="Hugenholtz P."/>
            <person name="Kyrpides N.C."/>
            <person name="Klenk H.P."/>
        </authorList>
    </citation>
    <scope>NUCLEOTIDE SEQUENCE [LARGE SCALE GENOMIC DNA]</scope>
    <source>
        <strain evidence="2">ATCC BAA-972 / CDC 1076 / CIP 108378 / DSM 44985 / JCM 13578</strain>
    </source>
</reference>
<dbReference type="Pfam" id="PF15598">
    <property type="entry name" value="Imm61"/>
    <property type="match status" value="1"/>
</dbReference>
<accession>D6ZDL8</accession>
<sequence length="173" mass="19499">MAVLEISAELTEWAKLGNWSLTPCNDSGEAIFWNTGGEIRLYIKAREDGWVFLSRADRAEHERQFLISSASMQVLERYLWGFFAIDIRGVRDLGDLKLPFKLEDIAPGYKLIEGDSPEERILLDPQQNPIAKTGDDITDIGKLVKVSRYLSVPLEALQASFLSPDGKPLFSLR</sequence>
<name>D6ZDL8_SEGRD</name>
<dbReference type="RefSeq" id="WP_013139724.1">
    <property type="nucleotide sequence ID" value="NC_014168.1"/>
</dbReference>